<evidence type="ECO:0000256" key="2">
    <source>
        <dbReference type="SAM" id="Phobius"/>
    </source>
</evidence>
<proteinExistence type="predicted"/>
<feature type="transmembrane region" description="Helical" evidence="2">
    <location>
        <begin position="327"/>
        <end position="349"/>
    </location>
</feature>
<protein>
    <submittedName>
        <fullName evidence="3">Uncharacterized protein</fullName>
    </submittedName>
</protein>
<name>A0A8H8U1B5_9HELO</name>
<keyword evidence="2" id="KW-1133">Transmembrane helix</keyword>
<dbReference type="AlphaFoldDB" id="A0A8H8U1B5"/>
<evidence type="ECO:0000313" key="3">
    <source>
        <dbReference type="EMBL" id="TVY27757.1"/>
    </source>
</evidence>
<gene>
    <name evidence="3" type="ORF">LHYA1_G003763</name>
</gene>
<feature type="transmembrane region" description="Helical" evidence="2">
    <location>
        <begin position="41"/>
        <end position="59"/>
    </location>
</feature>
<dbReference type="OrthoDB" id="2126185at2759"/>
<comment type="caution">
    <text evidence="3">The sequence shown here is derived from an EMBL/GenBank/DDBJ whole genome shotgun (WGS) entry which is preliminary data.</text>
</comment>
<dbReference type="RefSeq" id="XP_031006545.1">
    <property type="nucleotide sequence ID" value="XM_031148732.1"/>
</dbReference>
<dbReference type="Proteomes" id="UP000431533">
    <property type="component" value="Unassembled WGS sequence"/>
</dbReference>
<organism evidence="3 4">
    <name type="scientific">Lachnellula hyalina</name>
    <dbReference type="NCBI Taxonomy" id="1316788"/>
    <lineage>
        <taxon>Eukaryota</taxon>
        <taxon>Fungi</taxon>
        <taxon>Dikarya</taxon>
        <taxon>Ascomycota</taxon>
        <taxon>Pezizomycotina</taxon>
        <taxon>Leotiomycetes</taxon>
        <taxon>Helotiales</taxon>
        <taxon>Lachnaceae</taxon>
        <taxon>Lachnellula</taxon>
    </lineage>
</organism>
<keyword evidence="2" id="KW-0472">Membrane</keyword>
<feature type="transmembrane region" description="Helical" evidence="2">
    <location>
        <begin position="80"/>
        <end position="101"/>
    </location>
</feature>
<feature type="transmembrane region" description="Helical" evidence="2">
    <location>
        <begin position="261"/>
        <end position="279"/>
    </location>
</feature>
<evidence type="ECO:0000256" key="1">
    <source>
        <dbReference type="SAM" id="MobiDB-lite"/>
    </source>
</evidence>
<keyword evidence="2" id="KW-0812">Transmembrane</keyword>
<reference evidence="3 4" key="1">
    <citation type="submission" date="2018-05" db="EMBL/GenBank/DDBJ databases">
        <title>Genome sequencing and assembly of the regulated plant pathogen Lachnellula willkommii and related sister species for the development of diagnostic species identification markers.</title>
        <authorList>
            <person name="Giroux E."/>
            <person name="Bilodeau G."/>
        </authorList>
    </citation>
    <scope>NUCLEOTIDE SEQUENCE [LARGE SCALE GENOMIC DNA]</scope>
    <source>
        <strain evidence="3 4">CBS 185.66</strain>
    </source>
</reference>
<keyword evidence="4" id="KW-1185">Reference proteome</keyword>
<evidence type="ECO:0000313" key="4">
    <source>
        <dbReference type="Proteomes" id="UP000431533"/>
    </source>
</evidence>
<sequence>MSTYVLRVLPKPSRIPAHQIAAMAPIDIVSPPSYLPLATSAAHLFGLGWLSVVAARTIYRSYVALPPSSATRHREPSRRGHVHTFTALAVISLAVGGFFAATFSGLSYRIWAAQRGIELPESVFGDKGALRGGEHPGRLHLARWLNDVLFYQDALEIVAEKHRHFWWGQQVNLGLVSWSVYVAVEGRRRNISNLWTFLALAQLVNLSYAQNLFFIAVLLTPVPLPENVSELTRDSVPATSTRYSHFVKRFAKPDGFLPRPALYIVLLVANFTSIFLIPFAANTPSFMTVSIASRVIPFSFLLLPYIIPNSFGTIHTHPHSAQSTYTTLFRTISVIAAALHLKSTIIALVSNTPERYAYRHSLLHPFQEEKLTTLDRGSTALGRLFGAIGEHPAVSAVGWDVIMSGLSLGIWAGIRALDAWEMLDSSAVFMKSTAKAVEGTSEPNLKQEIVETTENIVEATLSRRGPGRPRKTEKVEDTDDASSVVSLPRRRGRPSKKAVENHADATYKPAGGDQLEEGDEDVQEDWESATMAWGMIITGGLGTGSAGIFGADMKAR</sequence>
<feature type="region of interest" description="Disordered" evidence="1">
    <location>
        <begin position="460"/>
        <end position="525"/>
    </location>
</feature>
<feature type="transmembrane region" description="Helical" evidence="2">
    <location>
        <begin position="196"/>
        <end position="219"/>
    </location>
</feature>
<dbReference type="GeneID" id="41983961"/>
<dbReference type="EMBL" id="QGMH01000042">
    <property type="protein sequence ID" value="TVY27757.1"/>
    <property type="molecule type" value="Genomic_DNA"/>
</dbReference>
<feature type="transmembrane region" description="Helical" evidence="2">
    <location>
        <begin position="286"/>
        <end position="307"/>
    </location>
</feature>
<accession>A0A8H8U1B5</accession>
<feature type="compositionally biased region" description="Acidic residues" evidence="1">
    <location>
        <begin position="514"/>
        <end position="525"/>
    </location>
</feature>
<feature type="transmembrane region" description="Helical" evidence="2">
    <location>
        <begin position="165"/>
        <end position="184"/>
    </location>
</feature>